<dbReference type="Proteomes" id="UP001595665">
    <property type="component" value="Unassembled WGS sequence"/>
</dbReference>
<reference evidence="2" key="1">
    <citation type="journal article" date="2019" name="Int. J. Syst. Evol. Microbiol.">
        <title>The Global Catalogue of Microorganisms (GCM) 10K type strain sequencing project: providing services to taxonomists for standard genome sequencing and annotation.</title>
        <authorList>
            <consortium name="The Broad Institute Genomics Platform"/>
            <consortium name="The Broad Institute Genome Sequencing Center for Infectious Disease"/>
            <person name="Wu L."/>
            <person name="Ma J."/>
        </authorList>
    </citation>
    <scope>NUCLEOTIDE SEQUENCE [LARGE SCALE GENOMIC DNA]</scope>
    <source>
        <strain evidence="2">CCM 7480</strain>
    </source>
</reference>
<dbReference type="RefSeq" id="WP_379733201.1">
    <property type="nucleotide sequence ID" value="NZ_JBHRVV010000001.1"/>
</dbReference>
<proteinExistence type="predicted"/>
<keyword evidence="2" id="KW-1185">Reference proteome</keyword>
<gene>
    <name evidence="1" type="ORF">ACFOPH_02260</name>
</gene>
<sequence length="53" mass="5406">MIHILSGLAGDKKGKIVVDVAAPCTATHQFGADEAVFGAFALLPRTILDDGPG</sequence>
<dbReference type="EMBL" id="JBHRVV010000001">
    <property type="protein sequence ID" value="MFC3457076.1"/>
    <property type="molecule type" value="Genomic_DNA"/>
</dbReference>
<accession>A0ABV7PD48</accession>
<protein>
    <submittedName>
        <fullName evidence="1">Uncharacterized protein</fullName>
    </submittedName>
</protein>
<comment type="caution">
    <text evidence="1">The sequence shown here is derived from an EMBL/GenBank/DDBJ whole genome shotgun (WGS) entry which is preliminary data.</text>
</comment>
<evidence type="ECO:0000313" key="2">
    <source>
        <dbReference type="Proteomes" id="UP001595665"/>
    </source>
</evidence>
<name>A0ABV7PD48_9BURK</name>
<organism evidence="1 2">
    <name type="scientific">Massilia haematophila</name>
    <dbReference type="NCBI Taxonomy" id="457923"/>
    <lineage>
        <taxon>Bacteria</taxon>
        <taxon>Pseudomonadati</taxon>
        <taxon>Pseudomonadota</taxon>
        <taxon>Betaproteobacteria</taxon>
        <taxon>Burkholderiales</taxon>
        <taxon>Oxalobacteraceae</taxon>
        <taxon>Telluria group</taxon>
        <taxon>Massilia</taxon>
    </lineage>
</organism>
<evidence type="ECO:0000313" key="1">
    <source>
        <dbReference type="EMBL" id="MFC3457076.1"/>
    </source>
</evidence>